<feature type="domain" description="Helix-turn-helix" evidence="1">
    <location>
        <begin position="38"/>
        <end position="80"/>
    </location>
</feature>
<comment type="caution">
    <text evidence="2">The sequence shown here is derived from an EMBL/GenBank/DDBJ whole genome shotgun (WGS) entry which is preliminary data.</text>
</comment>
<keyword evidence="3" id="KW-1185">Reference proteome</keyword>
<dbReference type="KEGG" id="emg:BBD33_13460"/>
<evidence type="ECO:0000259" key="1">
    <source>
        <dbReference type="Pfam" id="PF12728"/>
    </source>
</evidence>
<accession>A0A1V3U0H4</accession>
<evidence type="ECO:0000313" key="2">
    <source>
        <dbReference type="EMBL" id="OOH95986.1"/>
    </source>
</evidence>
<name>A0A1V3U0H4_ELIME</name>
<dbReference type="Pfam" id="PF12728">
    <property type="entry name" value="HTH_17"/>
    <property type="match status" value="1"/>
</dbReference>
<dbReference type="eggNOG" id="ENOG502ZDXP">
    <property type="taxonomic scope" value="Bacteria"/>
</dbReference>
<sequence length="86" mass="10079">MPHTENTDHKGASNPSLESLLLTMITALKREDTRNEKFYDSADLKRLLNISDKTLYRMRVNKSIPCVRFGKKYFYPKSYFNNKASE</sequence>
<dbReference type="GO" id="GO:0003677">
    <property type="term" value="F:DNA binding"/>
    <property type="evidence" value="ECO:0007669"/>
    <property type="project" value="UniProtKB-KW"/>
</dbReference>
<gene>
    <name evidence="2" type="ORF">BMF97_06395</name>
</gene>
<dbReference type="EMBL" id="MPOG01000008">
    <property type="protein sequence ID" value="OOH95986.1"/>
    <property type="molecule type" value="Genomic_DNA"/>
</dbReference>
<proteinExistence type="predicted"/>
<dbReference type="RefSeq" id="WP_016200144.1">
    <property type="nucleotide sequence ID" value="NZ_CP014338.1"/>
</dbReference>
<protein>
    <submittedName>
        <fullName evidence="2">DNA-binding protein</fullName>
    </submittedName>
</protein>
<evidence type="ECO:0000313" key="3">
    <source>
        <dbReference type="Proteomes" id="UP000188947"/>
    </source>
</evidence>
<reference evidence="2 3" key="1">
    <citation type="submission" date="2016-11" db="EMBL/GenBank/DDBJ databases">
        <title>Genome sequence and comparative genomic analysis of clinical strain Elizabethkingia meningoseptica 61421 PRCM.</title>
        <authorList>
            <person name="Wang M."/>
            <person name="Hu S."/>
            <person name="Cao L."/>
            <person name="Jiang T."/>
            <person name="Zhou Y."/>
            <person name="Ming D."/>
        </authorList>
    </citation>
    <scope>NUCLEOTIDE SEQUENCE [LARGE SCALE GENOMIC DNA]</scope>
    <source>
        <strain evidence="2 3">61421 PRCM</strain>
    </source>
</reference>
<dbReference type="OrthoDB" id="1028470at2"/>
<dbReference type="InterPro" id="IPR041657">
    <property type="entry name" value="HTH_17"/>
</dbReference>
<organism evidence="2 3">
    <name type="scientific">Elizabethkingia meningoseptica</name>
    <name type="common">Chryseobacterium meningosepticum</name>
    <dbReference type="NCBI Taxonomy" id="238"/>
    <lineage>
        <taxon>Bacteria</taxon>
        <taxon>Pseudomonadati</taxon>
        <taxon>Bacteroidota</taxon>
        <taxon>Flavobacteriia</taxon>
        <taxon>Flavobacteriales</taxon>
        <taxon>Weeksellaceae</taxon>
        <taxon>Elizabethkingia</taxon>
    </lineage>
</organism>
<dbReference type="Proteomes" id="UP000188947">
    <property type="component" value="Unassembled WGS sequence"/>
</dbReference>
<keyword evidence="2" id="KW-0238">DNA-binding</keyword>
<dbReference type="AlphaFoldDB" id="A0A1V3U0H4"/>
<dbReference type="GeneID" id="48545413"/>